<dbReference type="GO" id="GO:0006508">
    <property type="term" value="P:proteolysis"/>
    <property type="evidence" value="ECO:0007669"/>
    <property type="project" value="UniProtKB-KW"/>
</dbReference>
<protein>
    <submittedName>
        <fullName evidence="15">Site-2 protease family protein</fullName>
    </submittedName>
</protein>
<dbReference type="RefSeq" id="WP_344881628.1">
    <property type="nucleotide sequence ID" value="NZ_BAABCJ010000002.1"/>
</dbReference>
<evidence type="ECO:0000256" key="9">
    <source>
        <dbReference type="ARBA" id="ARBA00023049"/>
    </source>
</evidence>
<feature type="transmembrane region" description="Helical" evidence="12">
    <location>
        <begin position="160"/>
        <end position="182"/>
    </location>
</feature>
<dbReference type="SUPFAM" id="SSF50156">
    <property type="entry name" value="PDZ domain-like"/>
    <property type="match status" value="1"/>
</dbReference>
<dbReference type="Pfam" id="PF02163">
    <property type="entry name" value="Peptidase_M50"/>
    <property type="match status" value="1"/>
</dbReference>
<evidence type="ECO:0000256" key="12">
    <source>
        <dbReference type="SAM" id="Phobius"/>
    </source>
</evidence>
<dbReference type="CDD" id="cd06163">
    <property type="entry name" value="S2P-M50_PDZ_RseP-like"/>
    <property type="match status" value="1"/>
</dbReference>
<accession>A0ABP7D864</accession>
<sequence length="483" mass="51116">MTVLLFIVGVLIVLIGVGASIALHEIGHLVPAKLFGVRTPKYMIGFGPTLWSTRRGETEYGVKAIPLGGYVSMIGMFPPARGKGDLGRTDFGDLGGTAPDDAVAGAPATGVDSGRTPTTRRSSTGIFQQLADDARQASAEELQPGDEDRLFYKLPVYKRIIIMLGGPVMNLVIGFVLLAVLVSGVGTYQNTTSVSTVNECVLSSAEQAERAAAGEDSCRPEDPLAPASAAGLRPGDRVVEYDGVRLAAWEWQRLTDLIRSTAGETVEVVYIRDGAEHTATITPLLTARPELDAIGRPVTDATGAVQTVEVGFVGMGSETRHMTLPVSEVPEKVGENVRAVADVVLDLPARMAAVARAAFTDAPRDVNGPISVVGVGRIAGEVSAMEEIPLRDRASTLVGLVASLNIALFVFNLIPLLPLDGGHVAGALWEAIRRGFAKLFRRRDPGPVDIARLLPVTYVVAGLLLVMGVLLIYADIVKPVQLF</sequence>
<keyword evidence="6" id="KW-0378">Hydrolase</keyword>
<dbReference type="Gene3D" id="2.30.42.10">
    <property type="match status" value="1"/>
</dbReference>
<dbReference type="GO" id="GO:0008233">
    <property type="term" value="F:peptidase activity"/>
    <property type="evidence" value="ECO:0007669"/>
    <property type="project" value="UniProtKB-KW"/>
</dbReference>
<evidence type="ECO:0000259" key="14">
    <source>
        <dbReference type="Pfam" id="PF17820"/>
    </source>
</evidence>
<organism evidence="15 16">
    <name type="scientific">Zhihengliuella alba</name>
    <dbReference type="NCBI Taxonomy" id="547018"/>
    <lineage>
        <taxon>Bacteria</taxon>
        <taxon>Bacillati</taxon>
        <taxon>Actinomycetota</taxon>
        <taxon>Actinomycetes</taxon>
        <taxon>Micrococcales</taxon>
        <taxon>Micrococcaceae</taxon>
        <taxon>Zhihengliuella</taxon>
    </lineage>
</organism>
<name>A0ABP7D864_9MICC</name>
<evidence type="ECO:0000259" key="13">
    <source>
        <dbReference type="Pfam" id="PF02163"/>
    </source>
</evidence>
<dbReference type="InterPro" id="IPR041489">
    <property type="entry name" value="PDZ_6"/>
</dbReference>
<evidence type="ECO:0000313" key="15">
    <source>
        <dbReference type="EMBL" id="GAA3700640.1"/>
    </source>
</evidence>
<evidence type="ECO:0000256" key="10">
    <source>
        <dbReference type="ARBA" id="ARBA00023136"/>
    </source>
</evidence>
<feature type="transmembrane region" description="Helical" evidence="12">
    <location>
        <begin position="394"/>
        <end position="414"/>
    </location>
</feature>
<evidence type="ECO:0000256" key="6">
    <source>
        <dbReference type="ARBA" id="ARBA00022801"/>
    </source>
</evidence>
<keyword evidence="16" id="KW-1185">Reference proteome</keyword>
<reference evidence="16" key="1">
    <citation type="journal article" date="2019" name="Int. J. Syst. Evol. Microbiol.">
        <title>The Global Catalogue of Microorganisms (GCM) 10K type strain sequencing project: providing services to taxonomists for standard genome sequencing and annotation.</title>
        <authorList>
            <consortium name="The Broad Institute Genomics Platform"/>
            <consortium name="The Broad Institute Genome Sequencing Center for Infectious Disease"/>
            <person name="Wu L."/>
            <person name="Ma J."/>
        </authorList>
    </citation>
    <scope>NUCLEOTIDE SEQUENCE [LARGE SCALE GENOMIC DNA]</scope>
    <source>
        <strain evidence="16">JCM 16961</strain>
    </source>
</reference>
<feature type="compositionally biased region" description="Low complexity" evidence="11">
    <location>
        <begin position="113"/>
        <end position="122"/>
    </location>
</feature>
<dbReference type="Pfam" id="PF17820">
    <property type="entry name" value="PDZ_6"/>
    <property type="match status" value="1"/>
</dbReference>
<evidence type="ECO:0000256" key="5">
    <source>
        <dbReference type="ARBA" id="ARBA00022692"/>
    </source>
</evidence>
<keyword evidence="10 12" id="KW-0472">Membrane</keyword>
<evidence type="ECO:0000256" key="3">
    <source>
        <dbReference type="ARBA" id="ARBA00007931"/>
    </source>
</evidence>
<keyword evidence="7" id="KW-0862">Zinc</keyword>
<dbReference type="Proteomes" id="UP001501536">
    <property type="component" value="Unassembled WGS sequence"/>
</dbReference>
<feature type="region of interest" description="Disordered" evidence="11">
    <location>
        <begin position="98"/>
        <end position="122"/>
    </location>
</feature>
<comment type="subcellular location">
    <subcellularLocation>
        <location evidence="2">Membrane</location>
        <topology evidence="2">Multi-pass membrane protein</topology>
    </subcellularLocation>
</comment>
<keyword evidence="5 12" id="KW-0812">Transmembrane</keyword>
<evidence type="ECO:0000256" key="4">
    <source>
        <dbReference type="ARBA" id="ARBA00022670"/>
    </source>
</evidence>
<comment type="caution">
    <text evidence="15">The sequence shown here is derived from an EMBL/GenBank/DDBJ whole genome shotgun (WGS) entry which is preliminary data.</text>
</comment>
<comment type="similarity">
    <text evidence="3">Belongs to the peptidase M50B family.</text>
</comment>
<dbReference type="InterPro" id="IPR036034">
    <property type="entry name" value="PDZ_sf"/>
</dbReference>
<evidence type="ECO:0000256" key="8">
    <source>
        <dbReference type="ARBA" id="ARBA00022989"/>
    </source>
</evidence>
<dbReference type="PANTHER" id="PTHR42837">
    <property type="entry name" value="REGULATOR OF SIGMA-E PROTEASE RSEP"/>
    <property type="match status" value="1"/>
</dbReference>
<dbReference type="InterPro" id="IPR004387">
    <property type="entry name" value="Pept_M50_Zn"/>
</dbReference>
<proteinExistence type="inferred from homology"/>
<dbReference type="InterPro" id="IPR008915">
    <property type="entry name" value="Peptidase_M50"/>
</dbReference>
<keyword evidence="9" id="KW-0482">Metalloprotease</keyword>
<keyword evidence="8 12" id="KW-1133">Transmembrane helix</keyword>
<evidence type="ECO:0000256" key="11">
    <source>
        <dbReference type="SAM" id="MobiDB-lite"/>
    </source>
</evidence>
<feature type="domain" description="Peptidase M50" evidence="13">
    <location>
        <begin position="13"/>
        <end position="435"/>
    </location>
</feature>
<feature type="transmembrane region" description="Helical" evidence="12">
    <location>
        <begin position="453"/>
        <end position="474"/>
    </location>
</feature>
<comment type="cofactor">
    <cofactor evidence="1">
        <name>Zn(2+)</name>
        <dbReference type="ChEBI" id="CHEBI:29105"/>
    </cofactor>
</comment>
<dbReference type="PANTHER" id="PTHR42837:SF2">
    <property type="entry name" value="MEMBRANE METALLOPROTEASE ARASP2, CHLOROPLASTIC-RELATED"/>
    <property type="match status" value="1"/>
</dbReference>
<feature type="domain" description="PDZ" evidence="14">
    <location>
        <begin position="225"/>
        <end position="272"/>
    </location>
</feature>
<evidence type="ECO:0000256" key="1">
    <source>
        <dbReference type="ARBA" id="ARBA00001947"/>
    </source>
</evidence>
<gene>
    <name evidence="15" type="ORF">GCM10022377_12440</name>
</gene>
<dbReference type="EMBL" id="BAABCJ010000002">
    <property type="protein sequence ID" value="GAA3700640.1"/>
    <property type="molecule type" value="Genomic_DNA"/>
</dbReference>
<keyword evidence="4 15" id="KW-0645">Protease</keyword>
<evidence type="ECO:0000256" key="2">
    <source>
        <dbReference type="ARBA" id="ARBA00004141"/>
    </source>
</evidence>
<evidence type="ECO:0000313" key="16">
    <source>
        <dbReference type="Proteomes" id="UP001501536"/>
    </source>
</evidence>
<evidence type="ECO:0000256" key="7">
    <source>
        <dbReference type="ARBA" id="ARBA00022833"/>
    </source>
</evidence>